<dbReference type="InterPro" id="IPR035986">
    <property type="entry name" value="PKD_dom_sf"/>
</dbReference>
<dbReference type="InterPro" id="IPR013783">
    <property type="entry name" value="Ig-like_fold"/>
</dbReference>
<feature type="non-terminal residue" evidence="2">
    <location>
        <position position="1"/>
    </location>
</feature>
<organism evidence="2">
    <name type="scientific">marine sediment metagenome</name>
    <dbReference type="NCBI Taxonomy" id="412755"/>
    <lineage>
        <taxon>unclassified sequences</taxon>
        <taxon>metagenomes</taxon>
        <taxon>ecological metagenomes</taxon>
    </lineage>
</organism>
<dbReference type="EMBL" id="LAZR01032315">
    <property type="protein sequence ID" value="KKL51253.1"/>
    <property type="molecule type" value="Genomic_DNA"/>
</dbReference>
<name>A0A0F9CPJ1_9ZZZZ</name>
<sequence length="78" mass="8126">SRFYSTPGMISIGLRVTDDDGLSSTASMAMIVQQRPIASFTVSPNRALVDRAVIFDGSVSSDPDGTSTRTSGTSTAIP</sequence>
<dbReference type="SUPFAM" id="SSF49299">
    <property type="entry name" value="PKD domain"/>
    <property type="match status" value="1"/>
</dbReference>
<dbReference type="AlphaFoldDB" id="A0A0F9CPJ1"/>
<evidence type="ECO:0000313" key="2">
    <source>
        <dbReference type="EMBL" id="KKL51253.1"/>
    </source>
</evidence>
<feature type="compositionally biased region" description="Low complexity" evidence="1">
    <location>
        <begin position="60"/>
        <end position="78"/>
    </location>
</feature>
<evidence type="ECO:0000256" key="1">
    <source>
        <dbReference type="SAM" id="MobiDB-lite"/>
    </source>
</evidence>
<proteinExistence type="predicted"/>
<reference evidence="2" key="1">
    <citation type="journal article" date="2015" name="Nature">
        <title>Complex archaea that bridge the gap between prokaryotes and eukaryotes.</title>
        <authorList>
            <person name="Spang A."/>
            <person name="Saw J.H."/>
            <person name="Jorgensen S.L."/>
            <person name="Zaremba-Niedzwiedzka K."/>
            <person name="Martijn J."/>
            <person name="Lind A.E."/>
            <person name="van Eijk R."/>
            <person name="Schleper C."/>
            <person name="Guy L."/>
            <person name="Ettema T.J."/>
        </authorList>
    </citation>
    <scope>NUCLEOTIDE SEQUENCE</scope>
</reference>
<protein>
    <submittedName>
        <fullName evidence="2">Uncharacterized protein</fullName>
    </submittedName>
</protein>
<dbReference type="Gene3D" id="2.60.40.10">
    <property type="entry name" value="Immunoglobulins"/>
    <property type="match status" value="1"/>
</dbReference>
<accession>A0A0F9CPJ1</accession>
<comment type="caution">
    <text evidence="2">The sequence shown here is derived from an EMBL/GenBank/DDBJ whole genome shotgun (WGS) entry which is preliminary data.</text>
</comment>
<gene>
    <name evidence="2" type="ORF">LCGC14_2297380</name>
</gene>
<feature type="region of interest" description="Disordered" evidence="1">
    <location>
        <begin position="57"/>
        <end position="78"/>
    </location>
</feature>